<gene>
    <name evidence="1" type="ORF">AFUS01_LOCUS2942</name>
</gene>
<evidence type="ECO:0000313" key="1">
    <source>
        <dbReference type="EMBL" id="CAG7683218.1"/>
    </source>
</evidence>
<organism evidence="1 2">
    <name type="scientific">Allacma fusca</name>
    <dbReference type="NCBI Taxonomy" id="39272"/>
    <lineage>
        <taxon>Eukaryota</taxon>
        <taxon>Metazoa</taxon>
        <taxon>Ecdysozoa</taxon>
        <taxon>Arthropoda</taxon>
        <taxon>Hexapoda</taxon>
        <taxon>Collembola</taxon>
        <taxon>Symphypleona</taxon>
        <taxon>Sminthuridae</taxon>
        <taxon>Allacma</taxon>
    </lineage>
</organism>
<protein>
    <submittedName>
        <fullName evidence="1">Uncharacterized protein</fullName>
    </submittedName>
</protein>
<name>A0A8J2J351_9HEXA</name>
<dbReference type="EMBL" id="CAJVCH010017284">
    <property type="protein sequence ID" value="CAG7683218.1"/>
    <property type="molecule type" value="Genomic_DNA"/>
</dbReference>
<proteinExistence type="predicted"/>
<reference evidence="1" key="1">
    <citation type="submission" date="2021-06" db="EMBL/GenBank/DDBJ databases">
        <authorList>
            <person name="Hodson N. C."/>
            <person name="Mongue J. A."/>
            <person name="Jaron S. K."/>
        </authorList>
    </citation>
    <scope>NUCLEOTIDE SEQUENCE</scope>
</reference>
<comment type="caution">
    <text evidence="1">The sequence shown here is derived from an EMBL/GenBank/DDBJ whole genome shotgun (WGS) entry which is preliminary data.</text>
</comment>
<accession>A0A8J2J351</accession>
<dbReference type="AlphaFoldDB" id="A0A8J2J351"/>
<feature type="non-terminal residue" evidence="1">
    <location>
        <position position="1"/>
    </location>
</feature>
<keyword evidence="2" id="KW-1185">Reference proteome</keyword>
<dbReference type="Proteomes" id="UP000708208">
    <property type="component" value="Unassembled WGS sequence"/>
</dbReference>
<evidence type="ECO:0000313" key="2">
    <source>
        <dbReference type="Proteomes" id="UP000708208"/>
    </source>
</evidence>
<sequence>MLYPLACPPTETICKFK</sequence>